<reference evidence="2" key="1">
    <citation type="journal article" date="2023" name="G3 (Bethesda)">
        <title>Genome assembly and association tests identify interacting loci associated with vigor, precocity, and sex in interspecific pistachio rootstocks.</title>
        <authorList>
            <person name="Palmer W."/>
            <person name="Jacygrad E."/>
            <person name="Sagayaradj S."/>
            <person name="Cavanaugh K."/>
            <person name="Han R."/>
            <person name="Bertier L."/>
            <person name="Beede B."/>
            <person name="Kafkas S."/>
            <person name="Golino D."/>
            <person name="Preece J."/>
            <person name="Michelmore R."/>
        </authorList>
    </citation>
    <scope>NUCLEOTIDE SEQUENCE [LARGE SCALE GENOMIC DNA]</scope>
</reference>
<name>A0ACC0YEA0_9ROSI</name>
<accession>A0ACC0YEA0</accession>
<comment type="caution">
    <text evidence="1">The sequence shown here is derived from an EMBL/GenBank/DDBJ whole genome shotgun (WGS) entry which is preliminary data.</text>
</comment>
<gene>
    <name evidence="1" type="ORF">Pint_25545</name>
</gene>
<evidence type="ECO:0000313" key="2">
    <source>
        <dbReference type="Proteomes" id="UP001163603"/>
    </source>
</evidence>
<sequence>MASVCFSSTLVLCSSDHRHAFNLLFSRSNFKFKPSTIFPRHCFGNRIHVLSTRPFRVYCESKIEERQIRRCSPLLEKGLLSSNGASASDDWQAVPDIWRYSAEKYGDRVALVDPYHDPPSSITYKQIGVKLCTFQYDHGMEKCLHVPLVGAADQSLILSYEFDFGWRIPLKSMVKMVTGIDNSSIVNCVNLLPAQLEQEILDFAEGLRVLGVKPEEKLSLFADNSYRWLVADQGMMATGAINVVRGSRSSVEELLQIYSHSESVALAVDNPEFYNRIAETFCSKASMRFVILLWGKKSSVATDIVNGLPVLSYEEIIELGRENRRTLSDSHYATSYITLTQTTLCVNMEKVMLNNCFGFSISMLLLVIGVRGCKDGYVHLGSFDSAKVGGLSLGFVESNRWYVAFQLIDVIAGQHYIYETISSDDVATLVYTSGTTGNPKGVMLTHKNLLHQVRTLWDVVPAEAGDRFLSLLPPWHAYERACEYFIFTLGVEQMYTSVRNLKEDLQRYQPHYLISVPLVYETLYSGIQKQLSTSSIAQRIVALTLIKISLAYMGLKRIYEGLCLSRNPEQPSPFISMIDWLRARIISAILWPLHMMAKRLVYKKIHSAIGISKAGISGGGSLPMHIDQFFEAIGVIVQNGYGLTESSPVIAARRVSCNVSHLFYVKSFNLVFHLHQELYDNVTNLTLKVLGSVGHPIRDTEFKIVDSETGEVLPPGSKGIVKAKGPQVMKGYYKNTLATKQIVDEDGWLNTGDIGWIAPHHTRGRSHRCGGVVVLEGRAKDTIVLSTGENVEPLELEEAALRSSLIQQIVVIGQDQRRLGAIIVPNKEEVLITAKKLSIIDANASELSKEKVTSLLYEEVRKWTAECSFQIGPLLVVEEPFTIDNGLMTPTMKIRRDRAVTLYKEEIANLYK</sequence>
<protein>
    <submittedName>
        <fullName evidence="1">Uncharacterized protein</fullName>
    </submittedName>
</protein>
<keyword evidence="2" id="KW-1185">Reference proteome</keyword>
<proteinExistence type="predicted"/>
<organism evidence="1 2">
    <name type="scientific">Pistacia integerrima</name>
    <dbReference type="NCBI Taxonomy" id="434235"/>
    <lineage>
        <taxon>Eukaryota</taxon>
        <taxon>Viridiplantae</taxon>
        <taxon>Streptophyta</taxon>
        <taxon>Embryophyta</taxon>
        <taxon>Tracheophyta</taxon>
        <taxon>Spermatophyta</taxon>
        <taxon>Magnoliopsida</taxon>
        <taxon>eudicotyledons</taxon>
        <taxon>Gunneridae</taxon>
        <taxon>Pentapetalae</taxon>
        <taxon>rosids</taxon>
        <taxon>malvids</taxon>
        <taxon>Sapindales</taxon>
        <taxon>Anacardiaceae</taxon>
        <taxon>Pistacia</taxon>
    </lineage>
</organism>
<dbReference type="Proteomes" id="UP001163603">
    <property type="component" value="Chromosome 7"/>
</dbReference>
<dbReference type="EMBL" id="CM047742">
    <property type="protein sequence ID" value="KAJ0034299.1"/>
    <property type="molecule type" value="Genomic_DNA"/>
</dbReference>
<evidence type="ECO:0000313" key="1">
    <source>
        <dbReference type="EMBL" id="KAJ0034299.1"/>
    </source>
</evidence>